<dbReference type="InterPro" id="IPR029489">
    <property type="entry name" value="OGT/SEC/SPY_C"/>
</dbReference>
<reference evidence="11 12" key="1">
    <citation type="journal article" date="2016" name="Proc. Natl. Acad. Sci. U.S.A.">
        <title>Comparative genomics of biotechnologically important yeasts.</title>
        <authorList>
            <person name="Riley R."/>
            <person name="Haridas S."/>
            <person name="Wolfe K.H."/>
            <person name="Lopes M.R."/>
            <person name="Hittinger C.T."/>
            <person name="Goeker M."/>
            <person name="Salamov A.A."/>
            <person name="Wisecaver J.H."/>
            <person name="Long T.M."/>
            <person name="Calvey C.H."/>
            <person name="Aerts A.L."/>
            <person name="Barry K.W."/>
            <person name="Choi C."/>
            <person name="Clum A."/>
            <person name="Coughlan A.Y."/>
            <person name="Deshpande S."/>
            <person name="Douglass A.P."/>
            <person name="Hanson S.J."/>
            <person name="Klenk H.-P."/>
            <person name="LaButti K.M."/>
            <person name="Lapidus A."/>
            <person name="Lindquist E.A."/>
            <person name="Lipzen A.M."/>
            <person name="Meier-Kolthoff J.P."/>
            <person name="Ohm R.A."/>
            <person name="Otillar R.P."/>
            <person name="Pangilinan J.L."/>
            <person name="Peng Y."/>
            <person name="Rokas A."/>
            <person name="Rosa C.A."/>
            <person name="Scheuner C."/>
            <person name="Sibirny A.A."/>
            <person name="Slot J.C."/>
            <person name="Stielow J.B."/>
            <person name="Sun H."/>
            <person name="Kurtzman C.P."/>
            <person name="Blackwell M."/>
            <person name="Grigoriev I.V."/>
            <person name="Jeffries T.W."/>
        </authorList>
    </citation>
    <scope>NUCLEOTIDE SEQUENCE [LARGE SCALE GENOMIC DNA]</scope>
    <source>
        <strain evidence="11 12">DSM 6958</strain>
    </source>
</reference>
<feature type="repeat" description="TPR" evidence="8">
    <location>
        <begin position="114"/>
        <end position="147"/>
    </location>
</feature>
<name>A0A1E3PDS4_9ASCO</name>
<feature type="compositionally biased region" description="Basic and acidic residues" evidence="9">
    <location>
        <begin position="1178"/>
        <end position="1188"/>
    </location>
</feature>
<keyword evidence="4" id="KW-0328">Glycosyltransferase</keyword>
<comment type="pathway">
    <text evidence="1">Protein modification; protein glycosylation.</text>
</comment>
<organism evidence="11 12">
    <name type="scientific">Nadsonia fulvescens var. elongata DSM 6958</name>
    <dbReference type="NCBI Taxonomy" id="857566"/>
    <lineage>
        <taxon>Eukaryota</taxon>
        <taxon>Fungi</taxon>
        <taxon>Dikarya</taxon>
        <taxon>Ascomycota</taxon>
        <taxon>Saccharomycotina</taxon>
        <taxon>Dipodascomycetes</taxon>
        <taxon>Dipodascales</taxon>
        <taxon>Dipodascales incertae sedis</taxon>
        <taxon>Nadsonia</taxon>
    </lineage>
</organism>
<dbReference type="Gene3D" id="3.40.50.2000">
    <property type="entry name" value="Glycogen Phosphorylase B"/>
    <property type="match status" value="1"/>
</dbReference>
<keyword evidence="6" id="KW-0677">Repeat</keyword>
<evidence type="ECO:0000259" key="10">
    <source>
        <dbReference type="Pfam" id="PF13844"/>
    </source>
</evidence>
<sequence length="1313" mass="146697">MELVISYILSLYSSSKQEPVSLRGIYTVIGLSDSNTTMSNLRDLVLTIIQERHLKGSGMNIAHIDKVDNVAISSIISLALEDYLFAGCVAHSLDDFHRSIQLNEFILGLNHNYVEALFNTATAYLSLSQIETATKYFIKTIKLRPLYFDAIEQLASIYCTIKNYKDCVDLLQVTIDYVTNLMARRLCIKPLENSITQKEQIIFNTGLKDLNDLGSFLTLWQMLGNVQYELGKARQAARTFAGLALFSMGDLNYSHTDSYKLGIGYQTDIVDSHNKGIPGLATMILKVIQDSQHTSVITTGTVDDDMSELLIPPQEAMKMRFHLFGQRGLPGIIELFASAVLPTTMNKHADSNSLTIELNSFDLGRILVVVSNALLNLSKILQDGLTAAPSSDNFVYLNGIAPTPLMIFCLYTLSLSLGPNASTANNIGILLTGFEGKLAKGLGFAKAMRYYEYGLSIDPNHPHIYTNLGSLHKEQGDLPLAVKMYSLAVKNSPGFDIALTNLAAGYKDLGDITRSIEFYRKALKVNASFIEALTGLVNCVGGVCYWIGRGFGFNETVVVNDGGQVIELVNEDEKVKYQKYGWVPTLIKVVNNQISEFDQWGQGVLTTEFLERIDQLSEGGLQHLSSGINEFGLELKEDKLPASRHGEVIIRLVEKLQKYQQWRWYQDKYKVKKTVESNKYMGIGLPSTLSLPPTVSVLPFHTFTLPLQPGQIRRISEINAIKVSATVFSQRTGTKQSLEIPSSLKTIEVYPPPCPPSPDLVIGYISSDFVNHPLAHLMQNVFRLHGTQMNKYPVKVIVYATTASDGSKYRQHIENTSEQFRDVSQLSTPEIIDQIIQDGVHVLVNLNGFTKGSRNEIFAAKAVPVSIGLMGFAGSLGGLCDYIWADNIAIPEKQQDWVYAEKVIYNEEGSFFCCDHKQSAPDSQTFINQTNLPIDPLTQLATFEYETRVRTALRKQLFPTLAEDVIILGNFNQLYKIDPAIFVTWLKIMERVENCILWLLRFPAEGEGNLRLITQNWVAAHKEEYVKKGKYNAIELEKKLKILSTIPTRLIFTAVADKDIHITRSKIVDLFLDTPECNAHTTAADVLWNGTPIITYPRYKYKMSSRVAASLVANVVGRRSRPHQICGDISHGSTEAGQRGKATGYESEEPFGGLTQGSGSTREYGPSDSHLLESSQLPRDDDKLKVEDTNGGVSDSEEACKKTQDGDQDGGSDENAEKDLEKDQQSREQDLACRQWVIEQLIVDSEQAYEDRVVELCDYDSRDDSGRVAPLVKLRQILYTYRTSQGNLFDTAQWVCSFEKQAWKMWDQWVMGG</sequence>
<evidence type="ECO:0000256" key="9">
    <source>
        <dbReference type="SAM" id="MobiDB-lite"/>
    </source>
</evidence>
<evidence type="ECO:0000256" key="3">
    <source>
        <dbReference type="ARBA" id="ARBA00011970"/>
    </source>
</evidence>
<feature type="repeat" description="TPR" evidence="8">
    <location>
        <begin position="462"/>
        <end position="495"/>
    </location>
</feature>
<feature type="region of interest" description="Disordered" evidence="9">
    <location>
        <begin position="1123"/>
        <end position="1226"/>
    </location>
</feature>
<dbReference type="PANTHER" id="PTHR44998">
    <property type="match status" value="1"/>
</dbReference>
<evidence type="ECO:0000256" key="7">
    <source>
        <dbReference type="ARBA" id="ARBA00022803"/>
    </source>
</evidence>
<evidence type="ECO:0000256" key="4">
    <source>
        <dbReference type="ARBA" id="ARBA00022676"/>
    </source>
</evidence>
<dbReference type="Pfam" id="PF13181">
    <property type="entry name" value="TPR_8"/>
    <property type="match status" value="1"/>
</dbReference>
<dbReference type="GO" id="GO:0006493">
    <property type="term" value="P:protein O-linked glycosylation"/>
    <property type="evidence" value="ECO:0007669"/>
    <property type="project" value="TreeGrafter"/>
</dbReference>
<feature type="compositionally biased region" description="Basic and acidic residues" evidence="9">
    <location>
        <begin position="1215"/>
        <end position="1226"/>
    </location>
</feature>
<evidence type="ECO:0000256" key="8">
    <source>
        <dbReference type="PROSITE-ProRule" id="PRU00339"/>
    </source>
</evidence>
<dbReference type="InterPro" id="IPR011990">
    <property type="entry name" value="TPR-like_helical_dom_sf"/>
</dbReference>
<accession>A0A1E3PDS4</accession>
<dbReference type="InterPro" id="IPR019734">
    <property type="entry name" value="TPR_rpt"/>
</dbReference>
<evidence type="ECO:0000313" key="12">
    <source>
        <dbReference type="Proteomes" id="UP000095009"/>
    </source>
</evidence>
<dbReference type="Gene3D" id="3.40.50.11380">
    <property type="match status" value="1"/>
</dbReference>
<feature type="domain" description="O-GlcNAc transferase C-terminal" evidence="10">
    <location>
        <begin position="1044"/>
        <end position="1113"/>
    </location>
</feature>
<evidence type="ECO:0000256" key="5">
    <source>
        <dbReference type="ARBA" id="ARBA00022679"/>
    </source>
</evidence>
<dbReference type="OrthoDB" id="421121at2759"/>
<dbReference type="SMART" id="SM00028">
    <property type="entry name" value="TPR"/>
    <property type="match status" value="3"/>
</dbReference>
<feature type="domain" description="O-GlcNAc transferase C-terminal" evidence="10">
    <location>
        <begin position="759"/>
        <end position="920"/>
    </location>
</feature>
<dbReference type="STRING" id="857566.A0A1E3PDS4"/>
<dbReference type="SUPFAM" id="SSF48452">
    <property type="entry name" value="TPR-like"/>
    <property type="match status" value="1"/>
</dbReference>
<evidence type="ECO:0000256" key="6">
    <source>
        <dbReference type="ARBA" id="ARBA00022737"/>
    </source>
</evidence>
<dbReference type="EMBL" id="KV454414">
    <property type="protein sequence ID" value="ODQ63440.1"/>
    <property type="molecule type" value="Genomic_DNA"/>
</dbReference>
<dbReference type="PROSITE" id="PS50005">
    <property type="entry name" value="TPR"/>
    <property type="match status" value="3"/>
</dbReference>
<dbReference type="Proteomes" id="UP000095009">
    <property type="component" value="Unassembled WGS sequence"/>
</dbReference>
<keyword evidence="12" id="KW-1185">Reference proteome</keyword>
<evidence type="ECO:0000256" key="2">
    <source>
        <dbReference type="ARBA" id="ARBA00005386"/>
    </source>
</evidence>
<feature type="repeat" description="TPR" evidence="8">
    <location>
        <begin position="496"/>
        <end position="529"/>
    </location>
</feature>
<keyword evidence="5" id="KW-0808">Transferase</keyword>
<feature type="domain" description="O-GlcNAc transferase C-terminal" evidence="10">
    <location>
        <begin position="960"/>
        <end position="1029"/>
    </location>
</feature>
<dbReference type="EC" id="2.4.1.255" evidence="3"/>
<dbReference type="GO" id="GO:0097363">
    <property type="term" value="F:protein O-acetylglucosaminyltransferase activity"/>
    <property type="evidence" value="ECO:0007669"/>
    <property type="project" value="UniProtKB-EC"/>
</dbReference>
<evidence type="ECO:0000256" key="1">
    <source>
        <dbReference type="ARBA" id="ARBA00004922"/>
    </source>
</evidence>
<proteinExistence type="inferred from homology"/>
<comment type="similarity">
    <text evidence="2">Belongs to the glycosyltransferase 41 family. O-GlcNAc transferase subfamily.</text>
</comment>
<evidence type="ECO:0000313" key="11">
    <source>
        <dbReference type="EMBL" id="ODQ63440.1"/>
    </source>
</evidence>
<keyword evidence="7 8" id="KW-0802">TPR repeat</keyword>
<dbReference type="Gene3D" id="1.25.40.10">
    <property type="entry name" value="Tetratricopeptide repeat domain"/>
    <property type="match status" value="3"/>
</dbReference>
<protein>
    <recommendedName>
        <fullName evidence="3">protein O-GlcNAc transferase</fullName>
        <ecNumber evidence="3">2.4.1.255</ecNumber>
    </recommendedName>
</protein>
<gene>
    <name evidence="11" type="ORF">NADFUDRAFT_84131</name>
</gene>
<dbReference type="PANTHER" id="PTHR44998:SF1">
    <property type="entry name" value="UDP-N-ACETYLGLUCOSAMINE--PEPTIDE N-ACETYLGLUCOSAMINYLTRANSFERASE 110 KDA SUBUNIT"/>
    <property type="match status" value="1"/>
</dbReference>
<dbReference type="Pfam" id="PF13844">
    <property type="entry name" value="Glyco_transf_41"/>
    <property type="match status" value="3"/>
</dbReference>